<proteinExistence type="predicted"/>
<dbReference type="AlphaFoldDB" id="A0A2W7PLA9"/>
<gene>
    <name evidence="5" type="ORF">LY56_03321</name>
</gene>
<evidence type="ECO:0000313" key="6">
    <source>
        <dbReference type="Proteomes" id="UP000249364"/>
    </source>
</evidence>
<keyword evidence="3" id="KW-0574">Periplasm</keyword>
<sequence>MTKLTFPEIRCGVVVLTSALLGAQAQAQSLTVSSWVPPTHFVHTDFLVPFAQQVAEVTEGRVTLNILPAPLGGPAQHWELARNGIADITWGNFTYEPERFIPMWFAEFPNAGIKAEAQSVALWRAYEEFLSDNPVFAGVKMLGLGLFGGGQLHHGARAITTPAEITNQKFRMGGPIQERMLTALGAVPVAAPATRAYEMLESGVIDGSLHPVESVMNFRLEGVLTHHTIFPNGFYDATFFVAMNEARWNRLSEADRTAIEGIIGETLSAAWGRNFDVQHPLAVERLTAAGNSFVDASDELIGTVNAIYDDMVADWIVAAQSAGVADPQALLSFYNTTYASLAGE</sequence>
<dbReference type="RefSeq" id="WP_071470235.1">
    <property type="nucleotide sequence ID" value="NZ_MEHT01000031.1"/>
</dbReference>
<organism evidence="5 6">
    <name type="scientific">Roseinatronobacter thiooxidans</name>
    <dbReference type="NCBI Taxonomy" id="121821"/>
    <lineage>
        <taxon>Bacteria</taxon>
        <taxon>Pseudomonadati</taxon>
        <taxon>Pseudomonadota</taxon>
        <taxon>Alphaproteobacteria</taxon>
        <taxon>Rhodobacterales</taxon>
        <taxon>Paracoccaceae</taxon>
        <taxon>Roseinatronobacter</taxon>
    </lineage>
</organism>
<evidence type="ECO:0000313" key="5">
    <source>
        <dbReference type="EMBL" id="PZX36968.1"/>
    </source>
</evidence>
<dbReference type="Proteomes" id="UP000249364">
    <property type="component" value="Unassembled WGS sequence"/>
</dbReference>
<keyword evidence="2 4" id="KW-0732">Signal</keyword>
<comment type="subcellular location">
    <subcellularLocation>
        <location evidence="1">Periplasm</location>
    </subcellularLocation>
</comment>
<accession>A0A2W7PLA9</accession>
<dbReference type="PANTHER" id="PTHR33376:SF15">
    <property type="entry name" value="BLL6794 PROTEIN"/>
    <property type="match status" value="1"/>
</dbReference>
<dbReference type="EMBL" id="QKZQ01000025">
    <property type="protein sequence ID" value="PZX36968.1"/>
    <property type="molecule type" value="Genomic_DNA"/>
</dbReference>
<dbReference type="STRING" id="121821.GCA_001870675_01543"/>
<reference evidence="5 6" key="1">
    <citation type="submission" date="2018-06" db="EMBL/GenBank/DDBJ databases">
        <title>Genomic Encyclopedia of Archaeal and Bacterial Type Strains, Phase II (KMG-II): from individual species to whole genera.</title>
        <authorList>
            <person name="Goeker M."/>
        </authorList>
    </citation>
    <scope>NUCLEOTIDE SEQUENCE [LARGE SCALE GENOMIC DNA]</scope>
    <source>
        <strain evidence="5 6">DSM 13087</strain>
    </source>
</reference>
<feature type="signal peptide" evidence="4">
    <location>
        <begin position="1"/>
        <end position="27"/>
    </location>
</feature>
<dbReference type="OrthoDB" id="7822595at2"/>
<dbReference type="PANTHER" id="PTHR33376">
    <property type="match status" value="1"/>
</dbReference>
<evidence type="ECO:0000256" key="4">
    <source>
        <dbReference type="SAM" id="SignalP"/>
    </source>
</evidence>
<dbReference type="GO" id="GO:0055085">
    <property type="term" value="P:transmembrane transport"/>
    <property type="evidence" value="ECO:0007669"/>
    <property type="project" value="InterPro"/>
</dbReference>
<dbReference type="InterPro" id="IPR018389">
    <property type="entry name" value="DctP_fam"/>
</dbReference>
<dbReference type="Gene3D" id="3.40.190.170">
    <property type="entry name" value="Bacterial extracellular solute-binding protein, family 7"/>
    <property type="match status" value="1"/>
</dbReference>
<name>A0A2W7PLA9_9RHOB</name>
<protein>
    <submittedName>
        <fullName evidence="5">TRAP-type C4-dicarboxylate transport system substrate-binding protein</fullName>
    </submittedName>
</protein>
<comment type="caution">
    <text evidence="5">The sequence shown here is derived from an EMBL/GenBank/DDBJ whole genome shotgun (WGS) entry which is preliminary data.</text>
</comment>
<evidence type="ECO:0000256" key="3">
    <source>
        <dbReference type="ARBA" id="ARBA00022764"/>
    </source>
</evidence>
<evidence type="ECO:0000256" key="1">
    <source>
        <dbReference type="ARBA" id="ARBA00004418"/>
    </source>
</evidence>
<dbReference type="Pfam" id="PF03480">
    <property type="entry name" value="DctP"/>
    <property type="match status" value="1"/>
</dbReference>
<evidence type="ECO:0000256" key="2">
    <source>
        <dbReference type="ARBA" id="ARBA00022729"/>
    </source>
</evidence>
<keyword evidence="6" id="KW-1185">Reference proteome</keyword>
<feature type="chain" id="PRO_5016125986" evidence="4">
    <location>
        <begin position="28"/>
        <end position="344"/>
    </location>
</feature>
<dbReference type="GO" id="GO:0042597">
    <property type="term" value="C:periplasmic space"/>
    <property type="evidence" value="ECO:0007669"/>
    <property type="project" value="UniProtKB-SubCell"/>
</dbReference>
<dbReference type="CDD" id="cd13665">
    <property type="entry name" value="PBP2_TRAP_Dctp3_4"/>
    <property type="match status" value="1"/>
</dbReference>
<dbReference type="InterPro" id="IPR038404">
    <property type="entry name" value="TRAP_DctP_sf"/>
</dbReference>